<dbReference type="PROSITE" id="PS51358">
    <property type="entry name" value="NOP"/>
    <property type="match status" value="1"/>
</dbReference>
<feature type="domain" description="Nop" evidence="1">
    <location>
        <begin position="252"/>
        <end position="366"/>
    </location>
</feature>
<dbReference type="InterPro" id="IPR036070">
    <property type="entry name" value="Nop_dom_sf"/>
</dbReference>
<dbReference type="Gene3D" id="1.10.246.90">
    <property type="entry name" value="Nop domain"/>
    <property type="match status" value="1"/>
</dbReference>
<dbReference type="InterPro" id="IPR045056">
    <property type="entry name" value="Nop56/Nop58"/>
</dbReference>
<keyword evidence="3" id="KW-1185">Reference proteome</keyword>
<name>A0ABP1GRW4_9EUKA</name>
<dbReference type="PANTHER" id="PTHR10894">
    <property type="entry name" value="NUCLEOLAR PROTEIN 5 NUCLEOLAR PROTEIN NOP5 NOP58"/>
    <property type="match status" value="1"/>
</dbReference>
<accession>A0ABP1GRW4</accession>
<reference evidence="2 3" key="1">
    <citation type="submission" date="2024-07" db="EMBL/GenBank/DDBJ databases">
        <authorList>
            <person name="Akdeniz Z."/>
        </authorList>
    </citation>
    <scope>NUCLEOTIDE SEQUENCE [LARGE SCALE GENOMIC DNA]</scope>
</reference>
<evidence type="ECO:0000313" key="3">
    <source>
        <dbReference type="Proteomes" id="UP001642409"/>
    </source>
</evidence>
<dbReference type="Proteomes" id="UP001642409">
    <property type="component" value="Unassembled WGS sequence"/>
</dbReference>
<comment type="caution">
    <text evidence="2">The sequence shown here is derived from an EMBL/GenBank/DDBJ whole genome shotgun (WGS) entry which is preliminary data.</text>
</comment>
<sequence>MYFLYESSTGLSLFKVGSDNTDLKLINTYNFANNEEALQHQDLIKTKTLDLLVQDLKKPKIKVSCSNVAKFIKKQYDISAKELDDPKEILELINKQFFNTNQQEIVQNQLSLSHKMSRYQLKINSESVDQLIVESVTLLLKSDEEINSFNAKLMEWVVWSFPEVVKAFQLTDFVRINSIIGGNKRNVSNIELERYFDDDQINFIKQIALTSCGTDISDEDTQRIKALSNQILELQKIQYQLKNYIETRMQCIAPNLSDLVGPMVAAKLLSRAKSLRNLAKAPASTIQILGAEMTLFNSQRDGEDNPKYGFLYQAELIQEVEKEMRGKVARQVACQAAIRIRQDVFGSKDEQDQNRQNAKKLIKLQQYKEKQLEKQLKETIPQKTQQVVQEQKEIDMFDVVFLEPSKKRQ</sequence>
<evidence type="ECO:0000259" key="1">
    <source>
        <dbReference type="PROSITE" id="PS51358"/>
    </source>
</evidence>
<proteinExistence type="predicted"/>
<dbReference type="Gene3D" id="1.10.287.4070">
    <property type="match status" value="1"/>
</dbReference>
<dbReference type="SUPFAM" id="SSF89124">
    <property type="entry name" value="Nop domain"/>
    <property type="match status" value="1"/>
</dbReference>
<evidence type="ECO:0000313" key="2">
    <source>
        <dbReference type="EMBL" id="CAL5978372.1"/>
    </source>
</evidence>
<protein>
    <submittedName>
        <fullName evidence="2">Nucleolar_protein NOP5</fullName>
    </submittedName>
</protein>
<organism evidence="2 3">
    <name type="scientific">Hexamita inflata</name>
    <dbReference type="NCBI Taxonomy" id="28002"/>
    <lineage>
        <taxon>Eukaryota</taxon>
        <taxon>Metamonada</taxon>
        <taxon>Diplomonadida</taxon>
        <taxon>Hexamitidae</taxon>
        <taxon>Hexamitinae</taxon>
        <taxon>Hexamita</taxon>
    </lineage>
</organism>
<dbReference type="Pfam" id="PF01798">
    <property type="entry name" value="Nop"/>
    <property type="match status" value="1"/>
</dbReference>
<dbReference type="InterPro" id="IPR002687">
    <property type="entry name" value="Nop_dom"/>
</dbReference>
<dbReference type="InterPro" id="IPR042239">
    <property type="entry name" value="Nop_C"/>
</dbReference>
<dbReference type="PANTHER" id="PTHR10894:SF0">
    <property type="entry name" value="NUCLEOLAR PROTEIN 56"/>
    <property type="match status" value="1"/>
</dbReference>
<dbReference type="EMBL" id="CAXDID020000009">
    <property type="protein sequence ID" value="CAL5978372.1"/>
    <property type="molecule type" value="Genomic_DNA"/>
</dbReference>
<gene>
    <name evidence="2" type="ORF">HINF_LOCUS4748</name>
</gene>